<dbReference type="PROSITE" id="PS01307">
    <property type="entry name" value="MOTA"/>
    <property type="match status" value="1"/>
</dbReference>
<dbReference type="AlphaFoldDB" id="A0A382IPW7"/>
<feature type="domain" description="Motility protein A N-terminal" evidence="14">
    <location>
        <begin position="6"/>
        <end position="89"/>
    </location>
</feature>
<dbReference type="PANTHER" id="PTHR30433">
    <property type="entry name" value="CHEMOTAXIS PROTEIN MOTA"/>
    <property type="match status" value="1"/>
</dbReference>
<dbReference type="GO" id="GO:0005886">
    <property type="term" value="C:plasma membrane"/>
    <property type="evidence" value="ECO:0007669"/>
    <property type="project" value="UniProtKB-SubCell"/>
</dbReference>
<evidence type="ECO:0000256" key="7">
    <source>
        <dbReference type="ARBA" id="ARBA00022779"/>
    </source>
</evidence>
<evidence type="ECO:0000256" key="11">
    <source>
        <dbReference type="ARBA" id="ARBA00023136"/>
    </source>
</evidence>
<evidence type="ECO:0000259" key="13">
    <source>
        <dbReference type="Pfam" id="PF01618"/>
    </source>
</evidence>
<keyword evidence="8" id="KW-0375">Hydrogen ion transport</keyword>
<dbReference type="GO" id="GO:0071978">
    <property type="term" value="P:bacterial-type flagellum-dependent swarming motility"/>
    <property type="evidence" value="ECO:0007669"/>
    <property type="project" value="InterPro"/>
</dbReference>
<evidence type="ECO:0000256" key="8">
    <source>
        <dbReference type="ARBA" id="ARBA00022781"/>
    </source>
</evidence>
<evidence type="ECO:0000256" key="6">
    <source>
        <dbReference type="ARBA" id="ARBA00022692"/>
    </source>
</evidence>
<comment type="similarity">
    <text evidence="2">Belongs to the MotA family.</text>
</comment>
<proteinExistence type="inferred from homology"/>
<feature type="transmembrane region" description="Helical" evidence="12">
    <location>
        <begin position="7"/>
        <end position="26"/>
    </location>
</feature>
<evidence type="ECO:0000256" key="3">
    <source>
        <dbReference type="ARBA" id="ARBA00022448"/>
    </source>
</evidence>
<organism evidence="15">
    <name type="scientific">marine metagenome</name>
    <dbReference type="NCBI Taxonomy" id="408172"/>
    <lineage>
        <taxon>unclassified sequences</taxon>
        <taxon>metagenomes</taxon>
        <taxon>ecological metagenomes</taxon>
    </lineage>
</organism>
<dbReference type="Pfam" id="PF01618">
    <property type="entry name" value="MotA_ExbB"/>
    <property type="match status" value="1"/>
</dbReference>
<keyword evidence="7" id="KW-0283">Flagellar rotation</keyword>
<protein>
    <submittedName>
        <fullName evidence="15">Uncharacterized protein</fullName>
    </submittedName>
</protein>
<comment type="subcellular location">
    <subcellularLocation>
        <location evidence="1">Cell membrane</location>
        <topology evidence="1">Multi-pass membrane protein</topology>
    </subcellularLocation>
</comment>
<evidence type="ECO:0000256" key="9">
    <source>
        <dbReference type="ARBA" id="ARBA00022989"/>
    </source>
</evidence>
<name>A0A382IPW7_9ZZZZ</name>
<keyword evidence="4" id="KW-1003">Cell membrane</keyword>
<keyword evidence="9 12" id="KW-1133">Transmembrane helix</keyword>
<reference evidence="15" key="1">
    <citation type="submission" date="2018-05" db="EMBL/GenBank/DDBJ databases">
        <authorList>
            <person name="Lanie J.A."/>
            <person name="Ng W.-L."/>
            <person name="Kazmierczak K.M."/>
            <person name="Andrzejewski T.M."/>
            <person name="Davidsen T.M."/>
            <person name="Wayne K.J."/>
            <person name="Tettelin H."/>
            <person name="Glass J.I."/>
            <person name="Rusch D."/>
            <person name="Podicherti R."/>
            <person name="Tsui H.-C.T."/>
            <person name="Winkler M.E."/>
        </authorList>
    </citation>
    <scope>NUCLEOTIDE SEQUENCE</scope>
</reference>
<feature type="transmembrane region" description="Helical" evidence="12">
    <location>
        <begin position="32"/>
        <end position="50"/>
    </location>
</feature>
<evidence type="ECO:0000256" key="10">
    <source>
        <dbReference type="ARBA" id="ARBA00023065"/>
    </source>
</evidence>
<gene>
    <name evidence="15" type="ORF">METZ01_LOCUS254452</name>
</gene>
<dbReference type="InterPro" id="IPR047055">
    <property type="entry name" value="MotA-like"/>
</dbReference>
<evidence type="ECO:0000256" key="4">
    <source>
        <dbReference type="ARBA" id="ARBA00022475"/>
    </source>
</evidence>
<dbReference type="GO" id="GO:0006935">
    <property type="term" value="P:chemotaxis"/>
    <property type="evidence" value="ECO:0007669"/>
    <property type="project" value="UniProtKB-KW"/>
</dbReference>
<keyword evidence="11 12" id="KW-0472">Membrane</keyword>
<dbReference type="GO" id="GO:1902600">
    <property type="term" value="P:proton transmembrane transport"/>
    <property type="evidence" value="ECO:0007669"/>
    <property type="project" value="UniProtKB-KW"/>
</dbReference>
<feature type="transmembrane region" description="Helical" evidence="12">
    <location>
        <begin position="142"/>
        <end position="167"/>
    </location>
</feature>
<evidence type="ECO:0000256" key="1">
    <source>
        <dbReference type="ARBA" id="ARBA00004651"/>
    </source>
</evidence>
<dbReference type="EMBL" id="UINC01068748">
    <property type="protein sequence ID" value="SVC01598.1"/>
    <property type="molecule type" value="Genomic_DNA"/>
</dbReference>
<dbReference type="InterPro" id="IPR000540">
    <property type="entry name" value="Flag_MotA_CS"/>
</dbReference>
<dbReference type="InterPro" id="IPR046786">
    <property type="entry name" value="MotA_N"/>
</dbReference>
<evidence type="ECO:0000256" key="5">
    <source>
        <dbReference type="ARBA" id="ARBA00022500"/>
    </source>
</evidence>
<feature type="non-terminal residue" evidence="15">
    <location>
        <position position="245"/>
    </location>
</feature>
<dbReference type="PANTHER" id="PTHR30433:SF2">
    <property type="entry name" value="MOTILITY PROTEIN A"/>
    <property type="match status" value="1"/>
</dbReference>
<sequence>MDLGTIIGIVVGNALILSAMLMGGTIDMFIDVAGLMIVFGGAVSACLMAFQMKDVIAAFKAAMFVISADKMEPNSMVQTMCDLCEVSRKNGIVALSKMKFEEDFLRKAAQLISDGSKEDLIREAMGIELEAMKARHAIKQDVFAKLAAYCPAFGMIGTLIGLVQMLANLSDPAAVGPAMAVALLTTMYGAMFANMLWNPIGAKLASRTMTEVMNLEITFEGACAILAEGNPMTVYEKLSSFIPGR</sequence>
<keyword evidence="5" id="KW-0145">Chemotaxis</keyword>
<evidence type="ECO:0000256" key="2">
    <source>
        <dbReference type="ARBA" id="ARBA00008038"/>
    </source>
</evidence>
<accession>A0A382IPW7</accession>
<evidence type="ECO:0000313" key="15">
    <source>
        <dbReference type="EMBL" id="SVC01598.1"/>
    </source>
</evidence>
<evidence type="ECO:0000256" key="12">
    <source>
        <dbReference type="SAM" id="Phobius"/>
    </source>
</evidence>
<keyword evidence="3" id="KW-0813">Transport</keyword>
<keyword evidence="6 12" id="KW-0812">Transmembrane</keyword>
<dbReference type="Pfam" id="PF20560">
    <property type="entry name" value="MotA_N"/>
    <property type="match status" value="1"/>
</dbReference>
<feature type="transmembrane region" description="Helical" evidence="12">
    <location>
        <begin position="173"/>
        <end position="197"/>
    </location>
</feature>
<feature type="domain" description="MotA/TolQ/ExbB proton channel" evidence="13">
    <location>
        <begin position="99"/>
        <end position="216"/>
    </location>
</feature>
<evidence type="ECO:0000259" key="14">
    <source>
        <dbReference type="Pfam" id="PF20560"/>
    </source>
</evidence>
<keyword evidence="10" id="KW-0406">Ion transport</keyword>
<dbReference type="InterPro" id="IPR002898">
    <property type="entry name" value="MotA_ExbB_proton_chnl"/>
</dbReference>